<dbReference type="RefSeq" id="WP_117329193.1">
    <property type="nucleotide sequence ID" value="NZ_QUWK01000002.1"/>
</dbReference>
<gene>
    <name evidence="3" type="ORF">DYP60_01965</name>
</gene>
<dbReference type="InterPro" id="IPR050627">
    <property type="entry name" value="Nitroreductase/BluB"/>
</dbReference>
<dbReference type="GO" id="GO:0005829">
    <property type="term" value="C:cytosol"/>
    <property type="evidence" value="ECO:0007669"/>
    <property type="project" value="TreeGrafter"/>
</dbReference>
<dbReference type="GO" id="GO:0046256">
    <property type="term" value="P:2,4,6-trinitrotoluene catabolic process"/>
    <property type="evidence" value="ECO:0007669"/>
    <property type="project" value="TreeGrafter"/>
</dbReference>
<evidence type="ECO:0000259" key="2">
    <source>
        <dbReference type="Pfam" id="PF00881"/>
    </source>
</evidence>
<proteinExistence type="predicted"/>
<organism evidence="3 4">
    <name type="scientific">Sphaerochaeta halotolerans</name>
    <dbReference type="NCBI Taxonomy" id="2293840"/>
    <lineage>
        <taxon>Bacteria</taxon>
        <taxon>Pseudomonadati</taxon>
        <taxon>Spirochaetota</taxon>
        <taxon>Spirochaetia</taxon>
        <taxon>Spirochaetales</taxon>
        <taxon>Sphaerochaetaceae</taxon>
        <taxon>Sphaerochaeta</taxon>
    </lineage>
</organism>
<feature type="domain" description="Nitroreductase" evidence="2">
    <location>
        <begin position="68"/>
        <end position="147"/>
    </location>
</feature>
<keyword evidence="4" id="KW-1185">Reference proteome</keyword>
<reference evidence="3 4" key="2">
    <citation type="submission" date="2018-09" db="EMBL/GenBank/DDBJ databases">
        <title>Genome of Sphaerochaeta halotolerans strain 4-11.</title>
        <authorList>
            <person name="Nazina T.N."/>
            <person name="Sokolova D.S."/>
        </authorList>
    </citation>
    <scope>NUCLEOTIDE SEQUENCE [LARGE SCALE GENOMIC DNA]</scope>
    <source>
        <strain evidence="3 4">4-11</strain>
    </source>
</reference>
<dbReference type="InterPro" id="IPR029479">
    <property type="entry name" value="Nitroreductase"/>
</dbReference>
<sequence length="168" mass="18636">MNTIITHILTRRSVRSFTEEQIRDEDLDLILQAATLAPNGMNQEPWHFTAIQDPETLRKLEEKVDGTADSFFYHAPTLILVSIEIGNAYEKEDTACAMTNMMQAAHALGLGSVWCNRINHDPKLGVQLSSFGVPEGYKVTGTLAVGYPKGAYPSPRIPKQGTITYIRS</sequence>
<evidence type="ECO:0000313" key="4">
    <source>
        <dbReference type="Proteomes" id="UP000264002"/>
    </source>
</evidence>
<protein>
    <submittedName>
        <fullName evidence="3">Nitroreductase</fullName>
    </submittedName>
</protein>
<dbReference type="Proteomes" id="UP000264002">
    <property type="component" value="Unassembled WGS sequence"/>
</dbReference>
<name>A0A372MKF1_9SPIR</name>
<feature type="domain" description="Nitroreductase" evidence="2">
    <location>
        <begin position="8"/>
        <end position="64"/>
    </location>
</feature>
<dbReference type="PANTHER" id="PTHR23026">
    <property type="entry name" value="NADPH NITROREDUCTASE"/>
    <property type="match status" value="1"/>
</dbReference>
<dbReference type="Gene3D" id="3.40.109.10">
    <property type="entry name" value="NADH Oxidase"/>
    <property type="match status" value="1"/>
</dbReference>
<dbReference type="GO" id="GO:0046857">
    <property type="term" value="F:oxidoreductase activity, acting on other nitrogenous compounds as donors, with NAD or NADP as acceptor"/>
    <property type="evidence" value="ECO:0007669"/>
    <property type="project" value="TreeGrafter"/>
</dbReference>
<dbReference type="EMBL" id="QUWK01000002">
    <property type="protein sequence ID" value="RFU95796.1"/>
    <property type="molecule type" value="Genomic_DNA"/>
</dbReference>
<accession>A0A372MKF1</accession>
<dbReference type="SUPFAM" id="SSF55469">
    <property type="entry name" value="FMN-dependent nitroreductase-like"/>
    <property type="match status" value="1"/>
</dbReference>
<comment type="caution">
    <text evidence="3">The sequence shown here is derived from an EMBL/GenBank/DDBJ whole genome shotgun (WGS) entry which is preliminary data.</text>
</comment>
<reference evidence="4" key="1">
    <citation type="submission" date="2018-08" db="EMBL/GenBank/DDBJ databases">
        <authorList>
            <person name="Grouzdev D.S."/>
            <person name="Krutkina M.S."/>
        </authorList>
    </citation>
    <scope>NUCLEOTIDE SEQUENCE [LARGE SCALE GENOMIC DNA]</scope>
    <source>
        <strain evidence="4">4-11</strain>
    </source>
</reference>
<dbReference type="AlphaFoldDB" id="A0A372MKF1"/>
<dbReference type="PANTHER" id="PTHR23026:SF125">
    <property type="entry name" value="OXYGEN-INSENSITIVE NAD(P)H NITROREDUCTASE"/>
    <property type="match status" value="1"/>
</dbReference>
<dbReference type="Pfam" id="PF00881">
    <property type="entry name" value="Nitroreductase"/>
    <property type="match status" value="2"/>
</dbReference>
<dbReference type="InterPro" id="IPR000415">
    <property type="entry name" value="Nitroreductase-like"/>
</dbReference>
<evidence type="ECO:0000256" key="1">
    <source>
        <dbReference type="ARBA" id="ARBA00023027"/>
    </source>
</evidence>
<evidence type="ECO:0000313" key="3">
    <source>
        <dbReference type="EMBL" id="RFU95796.1"/>
    </source>
</evidence>
<keyword evidence="1" id="KW-0520">NAD</keyword>